<organism evidence="2 3">
    <name type="scientific">Roseibacillus persicicus</name>
    <dbReference type="NCBI Taxonomy" id="454148"/>
    <lineage>
        <taxon>Bacteria</taxon>
        <taxon>Pseudomonadati</taxon>
        <taxon>Verrucomicrobiota</taxon>
        <taxon>Verrucomicrobiia</taxon>
        <taxon>Verrucomicrobiales</taxon>
        <taxon>Verrucomicrobiaceae</taxon>
        <taxon>Roseibacillus</taxon>
    </lineage>
</organism>
<proteinExistence type="predicted"/>
<dbReference type="AlphaFoldDB" id="A0A918TCU8"/>
<evidence type="ECO:0000313" key="3">
    <source>
        <dbReference type="Proteomes" id="UP000644507"/>
    </source>
</evidence>
<keyword evidence="1" id="KW-0732">Signal</keyword>
<sequence>MKGRSLLSLWILVTVLTFSARAEPQNCDAWISQNLITLLGQTVTYESPLYTEKGSMQSVPMNGLMARFDLYVYPLAGIDGAPPKPTIVDTEVTGILPRVVMEFDGRDPHEEPRTRSDWTHTVTTTILDSPLRFRNPLSLPLPGWLSQFVMRKRFLAAEHIGAEDSEDHWEEYECLPVLHVSLNQEITFSDNAWPPNLQEDERDTWSGIIEYQLALDAVLGCPVPLLTLARMQVRVWPKWTTDFVNFPSTPVPQLPDDMRVDVGDIYPASEKVIVEYFYDPNGTGDYEDLVPVNLFDEPWVASVAQDRKYPLAALSEKTGEGDYYVRVGCLLFGEMEYADDWAGLQKMTLKENKLSLRAGLYALE</sequence>
<protein>
    <submittedName>
        <fullName evidence="2">Uncharacterized protein</fullName>
    </submittedName>
</protein>
<dbReference type="Proteomes" id="UP000644507">
    <property type="component" value="Unassembled WGS sequence"/>
</dbReference>
<evidence type="ECO:0000313" key="2">
    <source>
        <dbReference type="EMBL" id="GHC43285.1"/>
    </source>
</evidence>
<reference evidence="2" key="2">
    <citation type="submission" date="2020-09" db="EMBL/GenBank/DDBJ databases">
        <authorList>
            <person name="Sun Q."/>
            <person name="Kim S."/>
        </authorList>
    </citation>
    <scope>NUCLEOTIDE SEQUENCE</scope>
    <source>
        <strain evidence="2">KCTC 12988</strain>
    </source>
</reference>
<name>A0A918TCU8_9BACT</name>
<dbReference type="RefSeq" id="WP_189567135.1">
    <property type="nucleotide sequence ID" value="NZ_BMXI01000002.1"/>
</dbReference>
<gene>
    <name evidence="2" type="ORF">GCM10007100_05480</name>
</gene>
<feature type="signal peptide" evidence="1">
    <location>
        <begin position="1"/>
        <end position="22"/>
    </location>
</feature>
<keyword evidence="3" id="KW-1185">Reference proteome</keyword>
<reference evidence="2" key="1">
    <citation type="journal article" date="2014" name="Int. J. Syst. Evol. Microbiol.">
        <title>Complete genome sequence of Corynebacterium casei LMG S-19264T (=DSM 44701T), isolated from a smear-ripened cheese.</title>
        <authorList>
            <consortium name="US DOE Joint Genome Institute (JGI-PGF)"/>
            <person name="Walter F."/>
            <person name="Albersmeier A."/>
            <person name="Kalinowski J."/>
            <person name="Ruckert C."/>
        </authorList>
    </citation>
    <scope>NUCLEOTIDE SEQUENCE</scope>
    <source>
        <strain evidence="2">KCTC 12988</strain>
    </source>
</reference>
<feature type="chain" id="PRO_5038077451" evidence="1">
    <location>
        <begin position="23"/>
        <end position="364"/>
    </location>
</feature>
<comment type="caution">
    <text evidence="2">The sequence shown here is derived from an EMBL/GenBank/DDBJ whole genome shotgun (WGS) entry which is preliminary data.</text>
</comment>
<evidence type="ECO:0000256" key="1">
    <source>
        <dbReference type="SAM" id="SignalP"/>
    </source>
</evidence>
<accession>A0A918TCU8</accession>
<dbReference type="EMBL" id="BMXI01000002">
    <property type="protein sequence ID" value="GHC43285.1"/>
    <property type="molecule type" value="Genomic_DNA"/>
</dbReference>